<name>A0A2A6CTZ7_PRIPA</name>
<proteinExistence type="predicted"/>
<feature type="region of interest" description="Disordered" evidence="1">
    <location>
        <begin position="96"/>
        <end position="134"/>
    </location>
</feature>
<dbReference type="Proteomes" id="UP000005239">
    <property type="component" value="Unassembled WGS sequence"/>
</dbReference>
<dbReference type="AlphaFoldDB" id="A0A2A6CTZ7"/>
<gene>
    <name evidence="3" type="primary">WBGene00105703</name>
</gene>
<reference evidence="3" key="2">
    <citation type="submission" date="2022-06" db="UniProtKB">
        <authorList>
            <consortium name="EnsemblMetazoa"/>
        </authorList>
    </citation>
    <scope>IDENTIFICATION</scope>
    <source>
        <strain evidence="3">PS312</strain>
    </source>
</reference>
<feature type="transmembrane region" description="Helical" evidence="2">
    <location>
        <begin position="62"/>
        <end position="85"/>
    </location>
</feature>
<protein>
    <submittedName>
        <fullName evidence="3">Uncharacterized protein</fullName>
    </submittedName>
</protein>
<evidence type="ECO:0000313" key="4">
    <source>
        <dbReference type="Proteomes" id="UP000005239"/>
    </source>
</evidence>
<keyword evidence="2" id="KW-0472">Membrane</keyword>
<keyword evidence="4" id="KW-1185">Reference proteome</keyword>
<accession>A0A8R1YB69</accession>
<evidence type="ECO:0000313" key="3">
    <source>
        <dbReference type="EnsemblMetazoa" id="PPA16149.1"/>
    </source>
</evidence>
<organism evidence="3 4">
    <name type="scientific">Pristionchus pacificus</name>
    <name type="common">Parasitic nematode worm</name>
    <dbReference type="NCBI Taxonomy" id="54126"/>
    <lineage>
        <taxon>Eukaryota</taxon>
        <taxon>Metazoa</taxon>
        <taxon>Ecdysozoa</taxon>
        <taxon>Nematoda</taxon>
        <taxon>Chromadorea</taxon>
        <taxon>Rhabditida</taxon>
        <taxon>Rhabditina</taxon>
        <taxon>Diplogasteromorpha</taxon>
        <taxon>Diplogasteroidea</taxon>
        <taxon>Neodiplogasteridae</taxon>
        <taxon>Pristionchus</taxon>
    </lineage>
</organism>
<keyword evidence="2" id="KW-1133">Transmembrane helix</keyword>
<dbReference type="EnsemblMetazoa" id="PPA16149.1">
    <property type="protein sequence ID" value="PPA16149.1"/>
    <property type="gene ID" value="WBGene00105703"/>
</dbReference>
<reference evidence="4" key="1">
    <citation type="journal article" date="2008" name="Nat. Genet.">
        <title>The Pristionchus pacificus genome provides a unique perspective on nematode lifestyle and parasitism.</title>
        <authorList>
            <person name="Dieterich C."/>
            <person name="Clifton S.W."/>
            <person name="Schuster L.N."/>
            <person name="Chinwalla A."/>
            <person name="Delehaunty K."/>
            <person name="Dinkelacker I."/>
            <person name="Fulton L."/>
            <person name="Fulton R."/>
            <person name="Godfrey J."/>
            <person name="Minx P."/>
            <person name="Mitreva M."/>
            <person name="Roeseler W."/>
            <person name="Tian H."/>
            <person name="Witte H."/>
            <person name="Yang S.P."/>
            <person name="Wilson R.K."/>
            <person name="Sommer R.J."/>
        </authorList>
    </citation>
    <scope>NUCLEOTIDE SEQUENCE [LARGE SCALE GENOMIC DNA]</scope>
    <source>
        <strain evidence="4">PS312</strain>
    </source>
</reference>
<evidence type="ECO:0000256" key="1">
    <source>
        <dbReference type="SAM" id="MobiDB-lite"/>
    </source>
</evidence>
<accession>A0A2A6CTZ7</accession>
<evidence type="ECO:0000256" key="2">
    <source>
        <dbReference type="SAM" id="Phobius"/>
    </source>
</evidence>
<keyword evidence="2" id="KW-0812">Transmembrane</keyword>
<sequence>MERMERRYRSSRILNSGNSSPGVFVVSRFPDTGFTERSLQYKNTTEKMNVCDEEELIEMEWFHIWMIYIAKMYTLTLCWYCFCAWERAQERRLQLLQPPLPPRQQPPVREEHDDDEGFEDDFEMVEDPANNGDA</sequence>
<feature type="compositionally biased region" description="Acidic residues" evidence="1">
    <location>
        <begin position="112"/>
        <end position="126"/>
    </location>
</feature>